<dbReference type="InterPro" id="IPR049326">
    <property type="entry name" value="Rhodopsin_dom_fungi"/>
</dbReference>
<dbReference type="PANTHER" id="PTHR33048:SF96">
    <property type="entry name" value="INTEGRAL MEMBRANE PROTEIN"/>
    <property type="match status" value="1"/>
</dbReference>
<dbReference type="InterPro" id="IPR052337">
    <property type="entry name" value="SAT4-like"/>
</dbReference>
<evidence type="ECO:0000256" key="3">
    <source>
        <dbReference type="ARBA" id="ARBA00022989"/>
    </source>
</evidence>
<protein>
    <recommendedName>
        <fullName evidence="7">Rhodopsin domain-containing protein</fullName>
    </recommendedName>
</protein>
<dbReference type="Proteomes" id="UP000030663">
    <property type="component" value="Unassembled WGS sequence"/>
</dbReference>
<evidence type="ECO:0000259" key="7">
    <source>
        <dbReference type="Pfam" id="PF20684"/>
    </source>
</evidence>
<evidence type="ECO:0000256" key="6">
    <source>
        <dbReference type="SAM" id="Phobius"/>
    </source>
</evidence>
<evidence type="ECO:0000256" key="5">
    <source>
        <dbReference type="ARBA" id="ARBA00038359"/>
    </source>
</evidence>
<keyword evidence="3 6" id="KW-1133">Transmembrane helix</keyword>
<evidence type="ECO:0000256" key="4">
    <source>
        <dbReference type="ARBA" id="ARBA00023136"/>
    </source>
</evidence>
<comment type="subcellular location">
    <subcellularLocation>
        <location evidence="1">Membrane</location>
        <topology evidence="1">Multi-pass membrane protein</topology>
    </subcellularLocation>
</comment>
<dbReference type="Pfam" id="PF20684">
    <property type="entry name" value="Fung_rhodopsin"/>
    <property type="match status" value="1"/>
</dbReference>
<accession>X0B484</accession>
<keyword evidence="9" id="KW-1185">Reference proteome</keyword>
<evidence type="ECO:0000313" key="8">
    <source>
        <dbReference type="EMBL" id="EXK76566.1"/>
    </source>
</evidence>
<dbReference type="HOGENOM" id="CLU_1030745_0_0_1"/>
<keyword evidence="4 6" id="KW-0472">Membrane</keyword>
<evidence type="ECO:0000256" key="2">
    <source>
        <dbReference type="ARBA" id="ARBA00022692"/>
    </source>
</evidence>
<comment type="similarity">
    <text evidence="5">Belongs to the SAT4 family.</text>
</comment>
<sequence>MGQRDKDVIPEDRKIALKMWFVCEMFNITAVTVLKISVGFFLLRVATSRWHIWFLRILMASTGLFGTVYLIMITFQCVPIHTYWEEGPRTRGKCWEDKIMLLLTITAQGLNTMADWCFGTLPFFIVRSLSLPMATKIVVACILGFAAIASIATIIRATYIPKVLESEDFLYKTTMFSVWSVVEPGVGIVAACMATLRPLYQLVRYKTGFSPNGPENMQWRNRHCGRPRDETDRLRDLEQGNSVRDGISPWSLLRSFRLSINSGSDNTSPS</sequence>
<feature type="transmembrane region" description="Helical" evidence="6">
    <location>
        <begin position="52"/>
        <end position="78"/>
    </location>
</feature>
<organism evidence="8 9">
    <name type="scientific">Fusarium oxysporum f. sp. raphani 54005</name>
    <dbReference type="NCBI Taxonomy" id="1089458"/>
    <lineage>
        <taxon>Eukaryota</taxon>
        <taxon>Fungi</taxon>
        <taxon>Dikarya</taxon>
        <taxon>Ascomycota</taxon>
        <taxon>Pezizomycotina</taxon>
        <taxon>Sordariomycetes</taxon>
        <taxon>Hypocreomycetidae</taxon>
        <taxon>Hypocreales</taxon>
        <taxon>Nectriaceae</taxon>
        <taxon>Fusarium</taxon>
        <taxon>Fusarium oxysporum species complex</taxon>
    </lineage>
</organism>
<dbReference type="EMBL" id="JH658705">
    <property type="protein sequence ID" value="EXK76566.1"/>
    <property type="molecule type" value="Genomic_DNA"/>
</dbReference>
<feature type="transmembrane region" description="Helical" evidence="6">
    <location>
        <begin position="21"/>
        <end position="46"/>
    </location>
</feature>
<reference evidence="8 9" key="1">
    <citation type="submission" date="2011-11" db="EMBL/GenBank/DDBJ databases">
        <title>The Genome Sequence of Fusarium oxysporum PHW815.</title>
        <authorList>
            <consortium name="The Broad Institute Genome Sequencing Platform"/>
            <person name="Ma L.-J."/>
            <person name="Gale L.R."/>
            <person name="Schwartz D.C."/>
            <person name="Zhou S."/>
            <person name="Corby-Kistler H."/>
            <person name="Young S.K."/>
            <person name="Zeng Q."/>
            <person name="Gargeya S."/>
            <person name="Fitzgerald M."/>
            <person name="Haas B."/>
            <person name="Abouelleil A."/>
            <person name="Alvarado L."/>
            <person name="Arachchi H.M."/>
            <person name="Berlin A."/>
            <person name="Brown A."/>
            <person name="Chapman S.B."/>
            <person name="Chen Z."/>
            <person name="Dunbar C."/>
            <person name="Freedman E."/>
            <person name="Gearin G."/>
            <person name="Goldberg J."/>
            <person name="Griggs A."/>
            <person name="Gujja S."/>
            <person name="Heiman D."/>
            <person name="Howarth C."/>
            <person name="Larson L."/>
            <person name="Lui A."/>
            <person name="MacDonald P.J.P."/>
            <person name="Montmayeur A."/>
            <person name="Murphy C."/>
            <person name="Neiman D."/>
            <person name="Pearson M."/>
            <person name="Priest M."/>
            <person name="Roberts A."/>
            <person name="Saif S."/>
            <person name="Shea T."/>
            <person name="Shenoy N."/>
            <person name="Sisk P."/>
            <person name="Stolte C."/>
            <person name="Sykes S."/>
            <person name="Wortman J."/>
            <person name="Nusbaum C."/>
            <person name="Birren B."/>
        </authorList>
    </citation>
    <scope>NUCLEOTIDE SEQUENCE [LARGE SCALE GENOMIC DNA]</scope>
    <source>
        <strain evidence="8 9">54005</strain>
    </source>
</reference>
<dbReference type="OrthoDB" id="3936451at2759"/>
<feature type="transmembrane region" description="Helical" evidence="6">
    <location>
        <begin position="137"/>
        <end position="155"/>
    </location>
</feature>
<dbReference type="GO" id="GO:0016020">
    <property type="term" value="C:membrane"/>
    <property type="evidence" value="ECO:0007669"/>
    <property type="project" value="UniProtKB-SubCell"/>
</dbReference>
<feature type="transmembrane region" description="Helical" evidence="6">
    <location>
        <begin position="176"/>
        <end position="196"/>
    </location>
</feature>
<feature type="domain" description="Rhodopsin" evidence="7">
    <location>
        <begin position="1"/>
        <end position="201"/>
    </location>
</feature>
<dbReference type="PANTHER" id="PTHR33048">
    <property type="entry name" value="PTH11-LIKE INTEGRAL MEMBRANE PROTEIN (AFU_ORTHOLOGUE AFUA_5G11245)"/>
    <property type="match status" value="1"/>
</dbReference>
<name>X0B484_FUSOX</name>
<evidence type="ECO:0000313" key="9">
    <source>
        <dbReference type="Proteomes" id="UP000030663"/>
    </source>
</evidence>
<proteinExistence type="inferred from homology"/>
<keyword evidence="2 6" id="KW-0812">Transmembrane</keyword>
<gene>
    <name evidence="8" type="ORF">FOQG_18693</name>
</gene>
<evidence type="ECO:0000256" key="1">
    <source>
        <dbReference type="ARBA" id="ARBA00004141"/>
    </source>
</evidence>
<dbReference type="AlphaFoldDB" id="X0B484"/>